<reference evidence="2" key="1">
    <citation type="submission" date="2018-04" db="EMBL/GenBank/DDBJ databases">
        <title>Genomes of the Obligate Erwinia dacicola and Facultative Enterobacter sp. OLF Endosymbionts of the Olive Fruit fly, Bactrocera oleae.</title>
        <authorList>
            <person name="Estes A.M."/>
            <person name="Hearn D.J."/>
            <person name="Agarwal S."/>
            <person name="Pierson E.A."/>
            <person name="Dunning-Hotopp J.C."/>
        </authorList>
    </citation>
    <scope>NUCLEOTIDE SEQUENCE [LARGE SCALE GENOMIC DNA]</scope>
    <source>
        <strain evidence="2">Oroville</strain>
    </source>
</reference>
<organism evidence="2 3">
    <name type="scientific">Candidatus Erwinia dacicola</name>
    <dbReference type="NCBI Taxonomy" id="252393"/>
    <lineage>
        <taxon>Bacteria</taxon>
        <taxon>Pseudomonadati</taxon>
        <taxon>Pseudomonadota</taxon>
        <taxon>Gammaproteobacteria</taxon>
        <taxon>Enterobacterales</taxon>
        <taxon>Erwiniaceae</taxon>
        <taxon>Erwinia</taxon>
    </lineage>
</organism>
<dbReference type="AlphaFoldDB" id="A0A328TP85"/>
<sequence length="94" mass="10744">MPRAQAGHLLRPAHLRTPAQSASAHPRLNYPWRLDVKHGAWRVLFFQKQQVETIWRGAIIRLLRASYDRVNPGKLPNLLFGASPRRDASGEQNL</sequence>
<dbReference type="EMBL" id="LJAM02000164">
    <property type="protein sequence ID" value="RAP71302.1"/>
    <property type="molecule type" value="Genomic_DNA"/>
</dbReference>
<comment type="caution">
    <text evidence="2">The sequence shown here is derived from an EMBL/GenBank/DDBJ whole genome shotgun (WGS) entry which is preliminary data.</text>
</comment>
<keyword evidence="3" id="KW-1185">Reference proteome</keyword>
<dbReference type="Proteomes" id="UP000244334">
    <property type="component" value="Unassembled WGS sequence"/>
</dbReference>
<evidence type="ECO:0000313" key="2">
    <source>
        <dbReference type="EMBL" id="RAP71302.1"/>
    </source>
</evidence>
<gene>
    <name evidence="2" type="ORF">ACZ87_01887</name>
</gene>
<evidence type="ECO:0000256" key="1">
    <source>
        <dbReference type="SAM" id="MobiDB-lite"/>
    </source>
</evidence>
<feature type="region of interest" description="Disordered" evidence="1">
    <location>
        <begin position="1"/>
        <end position="24"/>
    </location>
</feature>
<name>A0A328TP85_9GAMM</name>
<protein>
    <submittedName>
        <fullName evidence="2">Transposase</fullName>
    </submittedName>
</protein>
<evidence type="ECO:0000313" key="3">
    <source>
        <dbReference type="Proteomes" id="UP000244334"/>
    </source>
</evidence>
<proteinExistence type="predicted"/>
<accession>A0A328TP85</accession>